<dbReference type="GeneID" id="78231028"/>
<sequence>MDYYGHPEDVVSSYYEHVESEYIVKHMKARKIIKYTSIFFVIMIIFVALYTTYFVYQTYLETKDSMIYYEETIIRDGETSVIEE</sequence>
<dbReference type="OrthoDB" id="1652055at2"/>
<evidence type="ECO:0000313" key="3">
    <source>
        <dbReference type="Proteomes" id="UP000003157"/>
    </source>
</evidence>
<keyword evidence="1" id="KW-0812">Transmembrane</keyword>
<reference evidence="2" key="1">
    <citation type="submission" date="2010-12" db="EMBL/GenBank/DDBJ databases">
        <title>The Genome Sequence of Coprobacillus sp. strain 29_1.</title>
        <authorList>
            <consortium name="The Broad Institute Genome Sequencing Platform"/>
            <person name="Earl A."/>
            <person name="Ward D."/>
            <person name="Feldgarden M."/>
            <person name="Gevers D."/>
            <person name="Daigneault M."/>
            <person name="Sibley C.D."/>
            <person name="White A."/>
            <person name="Strauss J."/>
            <person name="Allen-Vercoe E."/>
            <person name="Young S.K."/>
            <person name="Zeng Q."/>
            <person name="Gargeya S."/>
            <person name="Fitzgerald M."/>
            <person name="Haas B."/>
            <person name="Abouelleil A."/>
            <person name="Alvarado L."/>
            <person name="Arachchi H.M."/>
            <person name="Berlin A."/>
            <person name="Brown A."/>
            <person name="Chapman S.B."/>
            <person name="Chen Z."/>
            <person name="Dunbar C."/>
            <person name="Freedman E."/>
            <person name="Gearin G."/>
            <person name="Gellesch M."/>
            <person name="Goldberg J."/>
            <person name="Griggs A."/>
            <person name="Gujja S."/>
            <person name="Heilman E."/>
            <person name="Heiman D."/>
            <person name="Howarth C."/>
            <person name="Larson L."/>
            <person name="Lui A."/>
            <person name="MacDonald P.J.P."/>
            <person name="Mehta T."/>
            <person name="Montmayeur A."/>
            <person name="Murphy C."/>
            <person name="Neiman D."/>
            <person name="Pearson M."/>
            <person name="Priest M."/>
            <person name="Roberts A."/>
            <person name="Saif S."/>
            <person name="Shea T."/>
            <person name="Shenoy N."/>
            <person name="Sisk P."/>
            <person name="Stolte C."/>
            <person name="Sykes S."/>
            <person name="White J."/>
            <person name="Yandava C."/>
            <person name="Nusbaum C."/>
            <person name="Birren B."/>
        </authorList>
    </citation>
    <scope>NUCLEOTIDE SEQUENCE [LARGE SCALE GENOMIC DNA]</scope>
    <source>
        <strain evidence="2">29_1</strain>
    </source>
</reference>
<dbReference type="RefSeq" id="WP_008788510.1">
    <property type="nucleotide sequence ID" value="NZ_AKCB01000003.1"/>
</dbReference>
<protein>
    <submittedName>
        <fullName evidence="2">Uncharacterized protein</fullName>
    </submittedName>
</protein>
<accession>E7G9F6</accession>
<keyword evidence="1" id="KW-1133">Transmembrane helix</keyword>
<gene>
    <name evidence="2" type="ORF">HMPREF9488_01394</name>
</gene>
<name>E7G9F6_9FIRM</name>
<comment type="caution">
    <text evidence="2">The sequence shown here is derived from an EMBL/GenBank/DDBJ whole genome shotgun (WGS) entry which is preliminary data.</text>
</comment>
<dbReference type="EMBL" id="ADKX01000026">
    <property type="protein sequence ID" value="EFW05250.1"/>
    <property type="molecule type" value="Genomic_DNA"/>
</dbReference>
<proteinExistence type="predicted"/>
<evidence type="ECO:0000313" key="2">
    <source>
        <dbReference type="EMBL" id="EFW05250.1"/>
    </source>
</evidence>
<keyword evidence="3" id="KW-1185">Reference proteome</keyword>
<feature type="transmembrane region" description="Helical" evidence="1">
    <location>
        <begin position="35"/>
        <end position="56"/>
    </location>
</feature>
<dbReference type="Proteomes" id="UP000003157">
    <property type="component" value="Unassembled WGS sequence"/>
</dbReference>
<organism evidence="2 3">
    <name type="scientific">Coprobacillus cateniformis</name>
    <dbReference type="NCBI Taxonomy" id="100884"/>
    <lineage>
        <taxon>Bacteria</taxon>
        <taxon>Bacillati</taxon>
        <taxon>Bacillota</taxon>
        <taxon>Erysipelotrichia</taxon>
        <taxon>Erysipelotrichales</taxon>
        <taxon>Coprobacillaceae</taxon>
        <taxon>Coprobacillus</taxon>
    </lineage>
</organism>
<dbReference type="AlphaFoldDB" id="E7G9F6"/>
<evidence type="ECO:0000256" key="1">
    <source>
        <dbReference type="SAM" id="Phobius"/>
    </source>
</evidence>
<keyword evidence="1" id="KW-0472">Membrane</keyword>
<dbReference type="HOGENOM" id="CLU_2521885_0_0_9"/>